<gene>
    <name evidence="6" type="ORF">Sjap_017833</name>
</gene>
<reference evidence="6 7" key="1">
    <citation type="submission" date="2024-01" db="EMBL/GenBank/DDBJ databases">
        <title>Genome assemblies of Stephania.</title>
        <authorList>
            <person name="Yang L."/>
        </authorList>
    </citation>
    <scope>NUCLEOTIDE SEQUENCE [LARGE SCALE GENOMIC DNA]</scope>
    <source>
        <strain evidence="6">QJT</strain>
        <tissue evidence="6">Leaf</tissue>
    </source>
</reference>
<evidence type="ECO:0000256" key="2">
    <source>
        <dbReference type="ARBA" id="ARBA00022884"/>
    </source>
</evidence>
<feature type="region of interest" description="Disordered" evidence="4">
    <location>
        <begin position="421"/>
        <end position="443"/>
    </location>
</feature>
<dbReference type="PANTHER" id="PTHR48032:SF12">
    <property type="entry name" value="RRM DOMAIN-CONTAINING PROTEIN"/>
    <property type="match status" value="1"/>
</dbReference>
<keyword evidence="1" id="KW-0677">Repeat</keyword>
<sequence>MHLPLLVMDSDQAKLFVGGISWETTEAMISNHFNQYGEVIESVIMKDRSTGNARGFGFVQFSDPSSADKALKEKHVILGRLVEVKKAIPRDQKLQNNHLNRFQDSKQQHENRFSRNSSNDGYNGSDFRTKKIFVGGLSADLTEEQFRNYFEQFGKITDVVVMYDSATQRPRGFGFITFDSEQAVVLATSSQFHELNNKQVEVKRAVPKEGNNGSNKLIHGNVDGNGHYNNGYNVGNNGGGRGVPLGIYTPYGANGYYLPGFVASSPYSLSMYNGALYPVGGYGGFGFGAGLLGSRIPWNGPMVAGVNRNPLPYGNASMYNGQINFVGQGVGSLAFAGYGVGNGDSSENGKLDHSFHGHRDTSVTSAGNNGIVDYAENGEFDSSFATADNNGLGNPAVETQLDLNGGDMENECLSFNGSCRDPGKADEGRHDEQFTPSSVGNCC</sequence>
<protein>
    <recommendedName>
        <fullName evidence="5">RRM domain-containing protein</fullName>
    </recommendedName>
</protein>
<dbReference type="CDD" id="cd12330">
    <property type="entry name" value="RRM2_Hrp1p"/>
    <property type="match status" value="1"/>
</dbReference>
<evidence type="ECO:0000256" key="3">
    <source>
        <dbReference type="PROSITE-ProRule" id="PRU00176"/>
    </source>
</evidence>
<feature type="region of interest" description="Disordered" evidence="4">
    <location>
        <begin position="95"/>
        <end position="122"/>
    </location>
</feature>
<name>A0AAP0I720_9MAGN</name>
<feature type="domain" description="RRM" evidence="5">
    <location>
        <begin position="130"/>
        <end position="207"/>
    </location>
</feature>
<evidence type="ECO:0000256" key="1">
    <source>
        <dbReference type="ARBA" id="ARBA00022737"/>
    </source>
</evidence>
<dbReference type="SUPFAM" id="SSF54928">
    <property type="entry name" value="RNA-binding domain, RBD"/>
    <property type="match status" value="2"/>
</dbReference>
<keyword evidence="2 3" id="KW-0694">RNA-binding</keyword>
<keyword evidence="7" id="KW-1185">Reference proteome</keyword>
<dbReference type="FunFam" id="3.30.70.330:FF:000040">
    <property type="entry name" value="Heterogeneous nuclear ribonucleoprotein A2/B1"/>
    <property type="match status" value="1"/>
</dbReference>
<dbReference type="PROSITE" id="PS50102">
    <property type="entry name" value="RRM"/>
    <property type="match status" value="2"/>
</dbReference>
<dbReference type="SMART" id="SM00360">
    <property type="entry name" value="RRM"/>
    <property type="match status" value="2"/>
</dbReference>
<dbReference type="InterPro" id="IPR035979">
    <property type="entry name" value="RBD_domain_sf"/>
</dbReference>
<dbReference type="GO" id="GO:0003729">
    <property type="term" value="F:mRNA binding"/>
    <property type="evidence" value="ECO:0007669"/>
    <property type="project" value="TreeGrafter"/>
</dbReference>
<dbReference type="Pfam" id="PF00076">
    <property type="entry name" value="RRM_1"/>
    <property type="match status" value="2"/>
</dbReference>
<evidence type="ECO:0000256" key="4">
    <source>
        <dbReference type="SAM" id="MobiDB-lite"/>
    </source>
</evidence>
<dbReference type="Proteomes" id="UP001417504">
    <property type="component" value="Unassembled WGS sequence"/>
</dbReference>
<dbReference type="AlphaFoldDB" id="A0AAP0I720"/>
<comment type="caution">
    <text evidence="6">The sequence shown here is derived from an EMBL/GenBank/DDBJ whole genome shotgun (WGS) entry which is preliminary data.</text>
</comment>
<dbReference type="EMBL" id="JBBNAE010000007">
    <property type="protein sequence ID" value="KAK9109773.1"/>
    <property type="molecule type" value="Genomic_DNA"/>
</dbReference>
<organism evidence="6 7">
    <name type="scientific">Stephania japonica</name>
    <dbReference type="NCBI Taxonomy" id="461633"/>
    <lineage>
        <taxon>Eukaryota</taxon>
        <taxon>Viridiplantae</taxon>
        <taxon>Streptophyta</taxon>
        <taxon>Embryophyta</taxon>
        <taxon>Tracheophyta</taxon>
        <taxon>Spermatophyta</taxon>
        <taxon>Magnoliopsida</taxon>
        <taxon>Ranunculales</taxon>
        <taxon>Menispermaceae</taxon>
        <taxon>Menispermoideae</taxon>
        <taxon>Cissampelideae</taxon>
        <taxon>Stephania</taxon>
    </lineage>
</organism>
<dbReference type="PANTHER" id="PTHR48032">
    <property type="entry name" value="RNA-BINDING PROTEIN MUSASHI HOMOLOG RBP6"/>
    <property type="match status" value="1"/>
</dbReference>
<accession>A0AAP0I720</accession>
<proteinExistence type="predicted"/>
<feature type="compositionally biased region" description="Basic and acidic residues" evidence="4">
    <location>
        <begin position="421"/>
        <end position="433"/>
    </location>
</feature>
<feature type="compositionally biased region" description="Polar residues" evidence="4">
    <location>
        <begin position="434"/>
        <end position="443"/>
    </location>
</feature>
<feature type="domain" description="RRM" evidence="5">
    <location>
        <begin position="13"/>
        <end position="89"/>
    </location>
</feature>
<dbReference type="InterPro" id="IPR000504">
    <property type="entry name" value="RRM_dom"/>
</dbReference>
<evidence type="ECO:0000313" key="7">
    <source>
        <dbReference type="Proteomes" id="UP001417504"/>
    </source>
</evidence>
<dbReference type="InterPro" id="IPR012677">
    <property type="entry name" value="Nucleotide-bd_a/b_plait_sf"/>
</dbReference>
<evidence type="ECO:0000313" key="6">
    <source>
        <dbReference type="EMBL" id="KAK9109773.1"/>
    </source>
</evidence>
<dbReference type="GO" id="GO:0006417">
    <property type="term" value="P:regulation of translation"/>
    <property type="evidence" value="ECO:0007669"/>
    <property type="project" value="TreeGrafter"/>
</dbReference>
<evidence type="ECO:0000259" key="5">
    <source>
        <dbReference type="PROSITE" id="PS50102"/>
    </source>
</evidence>
<feature type="compositionally biased region" description="Basic and acidic residues" evidence="4">
    <location>
        <begin position="101"/>
        <end position="113"/>
    </location>
</feature>
<dbReference type="Gene3D" id="3.30.70.330">
    <property type="match status" value="2"/>
</dbReference>